<protein>
    <submittedName>
        <fullName evidence="2">Pyridoxamine 5'-phosphate oxidase family protein</fullName>
    </submittedName>
</protein>
<evidence type="ECO:0000259" key="1">
    <source>
        <dbReference type="Pfam" id="PF16242"/>
    </source>
</evidence>
<dbReference type="PANTHER" id="PTHR34818">
    <property type="entry name" value="PROTEIN BLI-3"/>
    <property type="match status" value="1"/>
</dbReference>
<dbReference type="InterPro" id="IPR038725">
    <property type="entry name" value="YdaG_split_barrel_FMN-bd"/>
</dbReference>
<comment type="caution">
    <text evidence="2">The sequence shown here is derived from an EMBL/GenBank/DDBJ whole genome shotgun (WGS) entry which is preliminary data.</text>
</comment>
<sequence length="144" mass="16224">MTTLTLHDLAKKMAHIDFTMLQTHAASGDIAARPMSNNGDVDYDGDSWFFTTEDTDMVREIQQDPKVALSFTGSKSLLGKPPLFVAVQGRATLIRDKAIMQQHWVKDLERWFEQGVDSPGLVLIHVAAVRIHYWDGEDQGEILR</sequence>
<name>A0ABW7CU65_9GAMM</name>
<dbReference type="Gene3D" id="2.30.110.10">
    <property type="entry name" value="Electron Transport, Fmn-binding Protein, Chain A"/>
    <property type="match status" value="1"/>
</dbReference>
<dbReference type="PANTHER" id="PTHR34818:SF1">
    <property type="entry name" value="PROTEIN BLI-3"/>
    <property type="match status" value="1"/>
</dbReference>
<dbReference type="InterPro" id="IPR012349">
    <property type="entry name" value="Split_barrel_FMN-bd"/>
</dbReference>
<gene>
    <name evidence="2" type="ORF">ACEU0G_002437</name>
</gene>
<dbReference type="RefSeq" id="WP_259203815.1">
    <property type="nucleotide sequence ID" value="NZ_JBHGCJ010000002.1"/>
</dbReference>
<dbReference type="InterPro" id="IPR052917">
    <property type="entry name" value="Stress-Dev_Protein"/>
</dbReference>
<evidence type="ECO:0000313" key="3">
    <source>
        <dbReference type="Proteomes" id="UP001605261"/>
    </source>
</evidence>
<keyword evidence="3" id="KW-1185">Reference proteome</keyword>
<feature type="domain" description="General stress protein FMN-binding split barrel" evidence="1">
    <location>
        <begin position="8"/>
        <end position="137"/>
    </location>
</feature>
<evidence type="ECO:0000313" key="2">
    <source>
        <dbReference type="EMBL" id="MFG6108496.1"/>
    </source>
</evidence>
<accession>A0ABW7CU65</accession>
<organism evidence="2 3">
    <name type="scientific">Stenotrophomonas nematodicola</name>
    <dbReference type="NCBI Taxonomy" id="2656746"/>
    <lineage>
        <taxon>Bacteria</taxon>
        <taxon>Pseudomonadati</taxon>
        <taxon>Pseudomonadota</taxon>
        <taxon>Gammaproteobacteria</taxon>
        <taxon>Lysobacterales</taxon>
        <taxon>Lysobacteraceae</taxon>
        <taxon>Stenotrophomonas</taxon>
    </lineage>
</organism>
<dbReference type="SUPFAM" id="SSF50475">
    <property type="entry name" value="FMN-binding split barrel"/>
    <property type="match status" value="1"/>
</dbReference>
<proteinExistence type="predicted"/>
<dbReference type="Proteomes" id="UP001605261">
    <property type="component" value="Unassembled WGS sequence"/>
</dbReference>
<dbReference type="Pfam" id="PF16242">
    <property type="entry name" value="Pyrid_ox_like"/>
    <property type="match status" value="1"/>
</dbReference>
<reference evidence="2 3" key="1">
    <citation type="submission" date="2024-09" db="EMBL/GenBank/DDBJ databases">
        <authorList>
            <consortium name="All-Russian atlas of soil microorganisms"/>
            <consortium name="as a basis for the search for new antimicrobial producers and enzymes with unique properties"/>
            <person name="Sokolova E.A."/>
            <person name="Voronina E.N."/>
        </authorList>
    </citation>
    <scope>NUCLEOTIDE SEQUENCE [LARGE SCALE GENOMIC DNA]</scope>
    <source>
        <strain evidence="2 3">AF-22b-331.1</strain>
    </source>
</reference>
<dbReference type="EMBL" id="JBHGCJ010000002">
    <property type="protein sequence ID" value="MFG6108496.1"/>
    <property type="molecule type" value="Genomic_DNA"/>
</dbReference>